<feature type="region of interest" description="Disordered" evidence="1">
    <location>
        <begin position="20"/>
        <end position="67"/>
    </location>
</feature>
<feature type="compositionally biased region" description="Basic and acidic residues" evidence="1">
    <location>
        <begin position="23"/>
        <end position="33"/>
    </location>
</feature>
<dbReference type="Proteomes" id="UP001331515">
    <property type="component" value="Unassembled WGS sequence"/>
</dbReference>
<name>A0AAN8DZL2_CHAGU</name>
<sequence length="67" mass="7308">MRDPGIGGVGAHRVRLHSAALREGMRRSPENLDKYPPPASPPALRSTSREQNSNNYQMQGASSSPQH</sequence>
<keyword evidence="3" id="KW-1185">Reference proteome</keyword>
<comment type="caution">
    <text evidence="2">The sequence shown here is derived from an EMBL/GenBank/DDBJ whole genome shotgun (WGS) entry which is preliminary data.</text>
</comment>
<reference evidence="2 3" key="1">
    <citation type="journal article" date="2023" name="Mol. Biol. Evol.">
        <title>Genomics of Secondarily Temperate Adaptation in the Only Non-Antarctic Icefish.</title>
        <authorList>
            <person name="Rivera-Colon A.G."/>
            <person name="Rayamajhi N."/>
            <person name="Minhas B.F."/>
            <person name="Madrigal G."/>
            <person name="Bilyk K.T."/>
            <person name="Yoon V."/>
            <person name="Hune M."/>
            <person name="Gregory S."/>
            <person name="Cheng C.H.C."/>
            <person name="Catchen J.M."/>
        </authorList>
    </citation>
    <scope>NUCLEOTIDE SEQUENCE [LARGE SCALE GENOMIC DNA]</scope>
    <source>
        <tissue evidence="2">White muscle</tissue>
    </source>
</reference>
<evidence type="ECO:0000313" key="2">
    <source>
        <dbReference type="EMBL" id="KAK5932011.1"/>
    </source>
</evidence>
<protein>
    <submittedName>
        <fullName evidence="2">Uncharacterized protein</fullName>
    </submittedName>
</protein>
<organism evidence="2 3">
    <name type="scientific">Champsocephalus gunnari</name>
    <name type="common">Mackerel icefish</name>
    <dbReference type="NCBI Taxonomy" id="52237"/>
    <lineage>
        <taxon>Eukaryota</taxon>
        <taxon>Metazoa</taxon>
        <taxon>Chordata</taxon>
        <taxon>Craniata</taxon>
        <taxon>Vertebrata</taxon>
        <taxon>Euteleostomi</taxon>
        <taxon>Actinopterygii</taxon>
        <taxon>Neopterygii</taxon>
        <taxon>Teleostei</taxon>
        <taxon>Neoteleostei</taxon>
        <taxon>Acanthomorphata</taxon>
        <taxon>Eupercaria</taxon>
        <taxon>Perciformes</taxon>
        <taxon>Notothenioidei</taxon>
        <taxon>Channichthyidae</taxon>
        <taxon>Champsocephalus</taxon>
    </lineage>
</organism>
<proteinExistence type="predicted"/>
<dbReference type="EMBL" id="JAURVH010001515">
    <property type="protein sequence ID" value="KAK5932011.1"/>
    <property type="molecule type" value="Genomic_DNA"/>
</dbReference>
<accession>A0AAN8DZL2</accession>
<evidence type="ECO:0000313" key="3">
    <source>
        <dbReference type="Proteomes" id="UP001331515"/>
    </source>
</evidence>
<dbReference type="AlphaFoldDB" id="A0AAN8DZL2"/>
<feature type="compositionally biased region" description="Polar residues" evidence="1">
    <location>
        <begin position="45"/>
        <end position="67"/>
    </location>
</feature>
<gene>
    <name evidence="2" type="ORF">CgunFtcFv8_003750</name>
</gene>
<evidence type="ECO:0000256" key="1">
    <source>
        <dbReference type="SAM" id="MobiDB-lite"/>
    </source>
</evidence>